<sequence length="234" mass="26123">MWLFLPLRKPTSSSTPPHYITTGVVHDKYSYLAKAICNQVESSNPPTRRTAPSIRIRVIGGGVGGGEDEQEQRQEFQAGVPEADEPVEGAWRRRRAVSDCAPGRRQWRRQRREHIAAQAVVLVVFHRVAAELVRVVGGQPGRRGRRRWAAHGAGWVPPVHDVCDAVPGGSPVPPVPQRRAARLQRRRPAPPAPTSVIRSARLASWCNSRNDFSDVVTYHFKCFEIMQEYNSSGD</sequence>
<dbReference type="Proteomes" id="UP000026962">
    <property type="component" value="Chromosome 1"/>
</dbReference>
<organism evidence="2">
    <name type="scientific">Oryza punctata</name>
    <name type="common">Red rice</name>
    <dbReference type="NCBI Taxonomy" id="4537"/>
    <lineage>
        <taxon>Eukaryota</taxon>
        <taxon>Viridiplantae</taxon>
        <taxon>Streptophyta</taxon>
        <taxon>Embryophyta</taxon>
        <taxon>Tracheophyta</taxon>
        <taxon>Spermatophyta</taxon>
        <taxon>Magnoliopsida</taxon>
        <taxon>Liliopsida</taxon>
        <taxon>Poales</taxon>
        <taxon>Poaceae</taxon>
        <taxon>BOP clade</taxon>
        <taxon>Oryzoideae</taxon>
        <taxon>Oryzeae</taxon>
        <taxon>Oryzinae</taxon>
        <taxon>Oryza</taxon>
    </lineage>
</organism>
<reference evidence="2" key="2">
    <citation type="submission" date="2018-05" db="EMBL/GenBank/DDBJ databases">
        <title>OpunRS2 (Oryza punctata Reference Sequence Version 2).</title>
        <authorList>
            <person name="Zhang J."/>
            <person name="Kudrna D."/>
            <person name="Lee S."/>
            <person name="Talag J."/>
            <person name="Welchert J."/>
            <person name="Wing R.A."/>
        </authorList>
    </citation>
    <scope>NUCLEOTIDE SEQUENCE [LARGE SCALE GENOMIC DNA]</scope>
</reference>
<evidence type="ECO:0000313" key="3">
    <source>
        <dbReference type="Proteomes" id="UP000026962"/>
    </source>
</evidence>
<dbReference type="HOGENOM" id="CLU_1186628_0_0_1"/>
<feature type="region of interest" description="Disordered" evidence="1">
    <location>
        <begin position="62"/>
        <end position="87"/>
    </location>
</feature>
<keyword evidence="3" id="KW-1185">Reference proteome</keyword>
<accession>A0A0E0JRE1</accession>
<proteinExistence type="predicted"/>
<reference evidence="2" key="1">
    <citation type="submission" date="2015-04" db="UniProtKB">
        <authorList>
            <consortium name="EnsemblPlants"/>
        </authorList>
    </citation>
    <scope>IDENTIFICATION</scope>
</reference>
<dbReference type="AlphaFoldDB" id="A0A0E0JRE1"/>
<protein>
    <submittedName>
        <fullName evidence="2">Uncharacterized protein</fullName>
    </submittedName>
</protein>
<name>A0A0E0JRE1_ORYPU</name>
<evidence type="ECO:0000256" key="1">
    <source>
        <dbReference type="SAM" id="MobiDB-lite"/>
    </source>
</evidence>
<dbReference type="EnsemblPlants" id="OPUNC01G37010.1">
    <property type="protein sequence ID" value="OPUNC01G37010.1"/>
    <property type="gene ID" value="OPUNC01G37010"/>
</dbReference>
<feature type="region of interest" description="Disordered" evidence="1">
    <location>
        <begin position="169"/>
        <end position="194"/>
    </location>
</feature>
<dbReference type="Gramene" id="OPUNC01G37010.1">
    <property type="protein sequence ID" value="OPUNC01G37010.1"/>
    <property type="gene ID" value="OPUNC01G37010"/>
</dbReference>
<evidence type="ECO:0000313" key="2">
    <source>
        <dbReference type="EnsemblPlants" id="OPUNC01G37010.1"/>
    </source>
</evidence>
<feature type="compositionally biased region" description="Basic residues" evidence="1">
    <location>
        <begin position="179"/>
        <end position="188"/>
    </location>
</feature>